<proteinExistence type="predicted"/>
<comment type="caution">
    <text evidence="2">The sequence shown here is derived from an EMBL/GenBank/DDBJ whole genome shotgun (WGS) entry which is preliminary data.</text>
</comment>
<dbReference type="AlphaFoldDB" id="A0A7X6DLA1"/>
<feature type="chain" id="PRO_5031491884" evidence="1">
    <location>
        <begin position="29"/>
        <end position="150"/>
    </location>
</feature>
<sequence>MTAFLSKQSLLFFLLLILAACRSGPSYDHLPIPDRRLNLLGLEMIATQHLDAHPDHFDKFSKILTEADNVLQTDSTKTHAGVVSWIRRAMKREGIEESAPVFLFLQSVYLKGWEGAYFSRVDEGEREYLYDLMGAVMGGMHRCTCAGSHP</sequence>
<accession>A0A7X6DLA1</accession>
<keyword evidence="1" id="KW-0732">Signal</keyword>
<keyword evidence="3" id="KW-1185">Reference proteome</keyword>
<dbReference type="EMBL" id="VTOW01000001">
    <property type="protein sequence ID" value="NKE69283.1"/>
    <property type="molecule type" value="Genomic_DNA"/>
</dbReference>
<evidence type="ECO:0000313" key="2">
    <source>
        <dbReference type="EMBL" id="NKE69283.1"/>
    </source>
</evidence>
<organism evidence="2 3">
    <name type="scientific">Candidatus Manganitrophus noduliformans</name>
    <dbReference type="NCBI Taxonomy" id="2606439"/>
    <lineage>
        <taxon>Bacteria</taxon>
        <taxon>Pseudomonadati</taxon>
        <taxon>Nitrospirota</taxon>
        <taxon>Nitrospiria</taxon>
        <taxon>Candidatus Troglogloeales</taxon>
        <taxon>Candidatus Manganitrophaceae</taxon>
        <taxon>Candidatus Manganitrophus</taxon>
    </lineage>
</organism>
<dbReference type="RefSeq" id="WP_168057597.1">
    <property type="nucleotide sequence ID" value="NZ_VTOW01000001.1"/>
</dbReference>
<evidence type="ECO:0000313" key="3">
    <source>
        <dbReference type="Proteomes" id="UP000534783"/>
    </source>
</evidence>
<reference evidence="2 3" key="1">
    <citation type="journal article" date="2020" name="Nature">
        <title>Bacterial chemolithoautotrophy via manganese oxidation.</title>
        <authorList>
            <person name="Yu H."/>
            <person name="Leadbetter J.R."/>
        </authorList>
    </citation>
    <scope>NUCLEOTIDE SEQUENCE [LARGE SCALE GENOMIC DNA]</scope>
    <source>
        <strain evidence="2 3">Mn-1</strain>
    </source>
</reference>
<name>A0A7X6DLA1_9BACT</name>
<protein>
    <submittedName>
        <fullName evidence="2">Uncharacterized protein</fullName>
    </submittedName>
</protein>
<evidence type="ECO:0000256" key="1">
    <source>
        <dbReference type="SAM" id="SignalP"/>
    </source>
</evidence>
<dbReference type="Proteomes" id="UP000534783">
    <property type="component" value="Unassembled WGS sequence"/>
</dbReference>
<dbReference type="PROSITE" id="PS51257">
    <property type="entry name" value="PROKAR_LIPOPROTEIN"/>
    <property type="match status" value="1"/>
</dbReference>
<gene>
    <name evidence="2" type="ORF">MNODULE_00755</name>
</gene>
<feature type="signal peptide" evidence="1">
    <location>
        <begin position="1"/>
        <end position="28"/>
    </location>
</feature>